<keyword evidence="1" id="KW-0472">Membrane</keyword>
<name>A0A4R6SVI9_9SPHI</name>
<evidence type="ECO:0000313" key="3">
    <source>
        <dbReference type="Proteomes" id="UP000295620"/>
    </source>
</evidence>
<organism evidence="2 3">
    <name type="scientific">Pedobacter metabolipauper</name>
    <dbReference type="NCBI Taxonomy" id="425513"/>
    <lineage>
        <taxon>Bacteria</taxon>
        <taxon>Pseudomonadati</taxon>
        <taxon>Bacteroidota</taxon>
        <taxon>Sphingobacteriia</taxon>
        <taxon>Sphingobacteriales</taxon>
        <taxon>Sphingobacteriaceae</taxon>
        <taxon>Pedobacter</taxon>
    </lineage>
</organism>
<dbReference type="AlphaFoldDB" id="A0A4R6SVI9"/>
<dbReference type="OrthoDB" id="1376970at2"/>
<protein>
    <submittedName>
        <fullName evidence="2">Uncharacterized protein</fullName>
    </submittedName>
</protein>
<keyword evidence="1" id="KW-1133">Transmembrane helix</keyword>
<feature type="transmembrane region" description="Helical" evidence="1">
    <location>
        <begin position="16"/>
        <end position="38"/>
    </location>
</feature>
<keyword evidence="3" id="KW-1185">Reference proteome</keyword>
<evidence type="ECO:0000256" key="1">
    <source>
        <dbReference type="SAM" id="Phobius"/>
    </source>
</evidence>
<sequence>MFNLNTFKQKSPKQRFLFIYGLIIFVLYLAIGAALILWKDMPAGMLARKYRIMLGVLLLVYATFRFYRVIKQEDNYTE</sequence>
<dbReference type="RefSeq" id="WP_133575856.1">
    <property type="nucleotide sequence ID" value="NZ_SNYC01000004.1"/>
</dbReference>
<comment type="caution">
    <text evidence="2">The sequence shown here is derived from an EMBL/GenBank/DDBJ whole genome shotgun (WGS) entry which is preliminary data.</text>
</comment>
<dbReference type="EMBL" id="SNYC01000004">
    <property type="protein sequence ID" value="TDQ09800.1"/>
    <property type="molecule type" value="Genomic_DNA"/>
</dbReference>
<feature type="transmembrane region" description="Helical" evidence="1">
    <location>
        <begin position="50"/>
        <end position="67"/>
    </location>
</feature>
<proteinExistence type="predicted"/>
<dbReference type="Proteomes" id="UP000295620">
    <property type="component" value="Unassembled WGS sequence"/>
</dbReference>
<keyword evidence="1" id="KW-0812">Transmembrane</keyword>
<gene>
    <name evidence="2" type="ORF">ATK78_1959</name>
</gene>
<accession>A0A4R6SVI9</accession>
<evidence type="ECO:0000313" key="2">
    <source>
        <dbReference type="EMBL" id="TDQ09800.1"/>
    </source>
</evidence>
<reference evidence="2 3" key="1">
    <citation type="submission" date="2019-03" db="EMBL/GenBank/DDBJ databases">
        <title>Genomic Encyclopedia of Archaeal and Bacterial Type Strains, Phase II (KMG-II): from individual species to whole genera.</title>
        <authorList>
            <person name="Goeker M."/>
        </authorList>
    </citation>
    <scope>NUCLEOTIDE SEQUENCE [LARGE SCALE GENOMIC DNA]</scope>
    <source>
        <strain evidence="2 3">DSM 19035</strain>
    </source>
</reference>